<dbReference type="InterPro" id="IPR011009">
    <property type="entry name" value="Kinase-like_dom_sf"/>
</dbReference>
<sequence>MESNNIEIDTQSNAESDKDELNNAMPKNLALLETRGTAIVYAATCGEQKYALKSIKSNLCFNLKKFIREFALQNKVDHPNILKIYGYSIVNEVLAELKRLSTDTSIKYITNNTIGCAPRDYSETFTQVVPEQIDFIKPQDIVFDDKQNTHEDRDKQLIYKYSDDLKRLLNKQEIKNYEYSEFSDRKIIGRGRYATVYSASYKKGFYGLKRLNNNLHNDGKSFHRFMREFALTMHIYYREKIIPNTPLDYVDIYMKCWSSNLAEHPLMNKIIDDLSRISEKYVEYGLITNNINEVTERFNIRRDSSLSSEQSFYKLSISTSNSSYTHSLYTSESSSIGYNLFNELWKMFLELTDRGNDFSQISKFLTDYIKKYDKTEEDNKHKPSENKLNDLLSDKKSPILNLKKFINL</sequence>
<evidence type="ECO:0000313" key="3">
    <source>
        <dbReference type="Proteomes" id="UP000789405"/>
    </source>
</evidence>
<organism evidence="2 3">
    <name type="scientific">Dentiscutata erythropus</name>
    <dbReference type="NCBI Taxonomy" id="1348616"/>
    <lineage>
        <taxon>Eukaryota</taxon>
        <taxon>Fungi</taxon>
        <taxon>Fungi incertae sedis</taxon>
        <taxon>Mucoromycota</taxon>
        <taxon>Glomeromycotina</taxon>
        <taxon>Glomeromycetes</taxon>
        <taxon>Diversisporales</taxon>
        <taxon>Gigasporaceae</taxon>
        <taxon>Dentiscutata</taxon>
    </lineage>
</organism>
<reference evidence="2" key="1">
    <citation type="submission" date="2021-06" db="EMBL/GenBank/DDBJ databases">
        <authorList>
            <person name="Kallberg Y."/>
            <person name="Tangrot J."/>
            <person name="Rosling A."/>
        </authorList>
    </citation>
    <scope>NUCLEOTIDE SEQUENCE</scope>
    <source>
        <strain evidence="2">MA453B</strain>
    </source>
</reference>
<dbReference type="AlphaFoldDB" id="A0A9N8ZX67"/>
<dbReference type="OrthoDB" id="4062651at2759"/>
<proteinExistence type="predicted"/>
<protein>
    <submittedName>
        <fullName evidence="2">13679_t:CDS:1</fullName>
    </submittedName>
</protein>
<accession>A0A9N8ZX67</accession>
<evidence type="ECO:0000256" key="1">
    <source>
        <dbReference type="SAM" id="MobiDB-lite"/>
    </source>
</evidence>
<gene>
    <name evidence="2" type="ORF">DERYTH_LOCUS3402</name>
</gene>
<keyword evidence="3" id="KW-1185">Reference proteome</keyword>
<dbReference type="Proteomes" id="UP000789405">
    <property type="component" value="Unassembled WGS sequence"/>
</dbReference>
<feature type="compositionally biased region" description="Polar residues" evidence="1">
    <location>
        <begin position="1"/>
        <end position="14"/>
    </location>
</feature>
<feature type="region of interest" description="Disordered" evidence="1">
    <location>
        <begin position="1"/>
        <end position="20"/>
    </location>
</feature>
<evidence type="ECO:0000313" key="2">
    <source>
        <dbReference type="EMBL" id="CAG8511356.1"/>
    </source>
</evidence>
<comment type="caution">
    <text evidence="2">The sequence shown here is derived from an EMBL/GenBank/DDBJ whole genome shotgun (WGS) entry which is preliminary data.</text>
</comment>
<dbReference type="EMBL" id="CAJVPY010001196">
    <property type="protein sequence ID" value="CAG8511356.1"/>
    <property type="molecule type" value="Genomic_DNA"/>
</dbReference>
<dbReference type="Gene3D" id="3.30.200.20">
    <property type="entry name" value="Phosphorylase Kinase, domain 1"/>
    <property type="match status" value="2"/>
</dbReference>
<name>A0A9N8ZX67_9GLOM</name>
<dbReference type="SUPFAM" id="SSF56112">
    <property type="entry name" value="Protein kinase-like (PK-like)"/>
    <property type="match status" value="2"/>
</dbReference>